<dbReference type="Proteomes" id="UP000308181">
    <property type="component" value="Unassembled WGS sequence"/>
</dbReference>
<dbReference type="EMBL" id="SWBP01000003">
    <property type="protein sequence ID" value="TKB97905.1"/>
    <property type="molecule type" value="Genomic_DNA"/>
</dbReference>
<accession>A0A4U1BYS3</accession>
<dbReference type="PANTHER" id="PTHR11705:SF143">
    <property type="entry name" value="SLL0236 PROTEIN"/>
    <property type="match status" value="1"/>
</dbReference>
<comment type="cofactor">
    <cofactor evidence="1">
        <name>Zn(2+)</name>
        <dbReference type="ChEBI" id="CHEBI:29105"/>
    </cofactor>
</comment>
<gene>
    <name evidence="8" type="ORF">FA046_11200</name>
</gene>
<keyword evidence="9" id="KW-1185">Reference proteome</keyword>
<dbReference type="OrthoDB" id="1119199at2"/>
<protein>
    <submittedName>
        <fullName evidence="8">DUF2817 domain-containing protein</fullName>
    </submittedName>
</protein>
<dbReference type="PANTHER" id="PTHR11705">
    <property type="entry name" value="PROTEASE FAMILY M14 CARBOXYPEPTIDASE A,B"/>
    <property type="match status" value="1"/>
</dbReference>
<keyword evidence="5" id="KW-0862">Zinc</keyword>
<evidence type="ECO:0000256" key="3">
    <source>
        <dbReference type="ARBA" id="ARBA00022670"/>
    </source>
</evidence>
<evidence type="ECO:0000313" key="9">
    <source>
        <dbReference type="Proteomes" id="UP000308181"/>
    </source>
</evidence>
<dbReference type="AlphaFoldDB" id="A0A4U1BYS3"/>
<dbReference type="Gene3D" id="3.40.630.10">
    <property type="entry name" value="Zn peptidases"/>
    <property type="match status" value="1"/>
</dbReference>
<evidence type="ECO:0000256" key="1">
    <source>
        <dbReference type="ARBA" id="ARBA00001947"/>
    </source>
</evidence>
<keyword evidence="6" id="KW-0482">Metalloprotease</keyword>
<comment type="similarity">
    <text evidence="2">Belongs to the peptidase M14 family.</text>
</comment>
<proteinExistence type="inferred from homology"/>
<evidence type="ECO:0000256" key="4">
    <source>
        <dbReference type="ARBA" id="ARBA00022801"/>
    </source>
</evidence>
<dbReference type="GO" id="GO:0008270">
    <property type="term" value="F:zinc ion binding"/>
    <property type="evidence" value="ECO:0007669"/>
    <property type="project" value="InterPro"/>
</dbReference>
<feature type="domain" description="Peptidase M14" evidence="7">
    <location>
        <begin position="43"/>
        <end position="175"/>
    </location>
</feature>
<evidence type="ECO:0000256" key="6">
    <source>
        <dbReference type="ARBA" id="ARBA00023049"/>
    </source>
</evidence>
<keyword evidence="4" id="KW-0378">Hydrolase</keyword>
<evidence type="ECO:0000256" key="5">
    <source>
        <dbReference type="ARBA" id="ARBA00022833"/>
    </source>
</evidence>
<evidence type="ECO:0000256" key="2">
    <source>
        <dbReference type="ARBA" id="ARBA00005988"/>
    </source>
</evidence>
<dbReference type="GO" id="GO:0004181">
    <property type="term" value="F:metallocarboxypeptidase activity"/>
    <property type="evidence" value="ECO:0007669"/>
    <property type="project" value="InterPro"/>
</dbReference>
<dbReference type="GO" id="GO:0005615">
    <property type="term" value="C:extracellular space"/>
    <property type="evidence" value="ECO:0007669"/>
    <property type="project" value="TreeGrafter"/>
</dbReference>
<dbReference type="SUPFAM" id="SSF53187">
    <property type="entry name" value="Zn-dependent exopeptidases"/>
    <property type="match status" value="1"/>
</dbReference>
<keyword evidence="3" id="KW-0645">Protease</keyword>
<dbReference type="InterPro" id="IPR000834">
    <property type="entry name" value="Peptidase_M14"/>
</dbReference>
<reference evidence="8 9" key="1">
    <citation type="submission" date="2019-04" db="EMBL/GenBank/DDBJ databases">
        <title>Pedobacter sp. AR-3-17 sp. nov., isolated from Arctic soil.</title>
        <authorList>
            <person name="Dahal R.H."/>
            <person name="Kim D.-U."/>
        </authorList>
    </citation>
    <scope>NUCLEOTIDE SEQUENCE [LARGE SCALE GENOMIC DNA]</scope>
    <source>
        <strain evidence="8 9">AR-3-17</strain>
    </source>
</reference>
<dbReference type="Pfam" id="PF00246">
    <property type="entry name" value="Peptidase_M14"/>
    <property type="match status" value="1"/>
</dbReference>
<evidence type="ECO:0000259" key="7">
    <source>
        <dbReference type="Pfam" id="PF00246"/>
    </source>
</evidence>
<dbReference type="GO" id="GO:0006508">
    <property type="term" value="P:proteolysis"/>
    <property type="evidence" value="ECO:0007669"/>
    <property type="project" value="UniProtKB-KW"/>
</dbReference>
<dbReference type="RefSeq" id="WP_136826524.1">
    <property type="nucleotide sequence ID" value="NZ_SWBP01000003.1"/>
</dbReference>
<organism evidence="8 9">
    <name type="scientific">Pedobacter cryophilus</name>
    <dbReference type="NCBI Taxonomy" id="2571271"/>
    <lineage>
        <taxon>Bacteria</taxon>
        <taxon>Pseudomonadati</taxon>
        <taxon>Bacteroidota</taxon>
        <taxon>Sphingobacteriia</taxon>
        <taxon>Sphingobacteriales</taxon>
        <taxon>Sphingobacteriaceae</taxon>
        <taxon>Pedobacter</taxon>
    </lineage>
</organism>
<evidence type="ECO:0000313" key="8">
    <source>
        <dbReference type="EMBL" id="TKB97905.1"/>
    </source>
</evidence>
<sequence>MSSSIIHQIDWKQFCQTKITNKTFGFSLVDEIINSDLVHLDWETLGFSFEDLPIRMVKIGRGKIKILLWSQMHGDEPTATAAIFDLINFFTDAIHHQELKNNILTSCTLYFIPVINPDGMEKFTRRNAQQIDINRDFLAQQSPEGKILRTIREKIKPNFAFNLHDQDSLYSIPKSKKTVAISLLAPAFDETLAVNWNREQAIKVIICINEALQKLVPQQVGRFNDEFEPRAFGDNFQKAGAATILIESGSLINDPEKQEIRKLNFYALLSALEVISNQTYQEKDLINYFMIPVQKKELFHVLLKNCSIQNSDKSYKIDIGLNYTDIFDQKTRTLQKHYQVADIGNLSNYNAFETIDATSLILIGEPKFEQIANLELKNTNHQTIIWWKAGIRV</sequence>
<name>A0A4U1BYS3_9SPHI</name>
<comment type="caution">
    <text evidence="8">The sequence shown here is derived from an EMBL/GenBank/DDBJ whole genome shotgun (WGS) entry which is preliminary data.</text>
</comment>